<dbReference type="InterPro" id="IPR057251">
    <property type="entry name" value="FP_C"/>
</dbReference>
<feature type="compositionally biased region" description="Polar residues" evidence="1">
    <location>
        <begin position="109"/>
        <end position="129"/>
    </location>
</feature>
<dbReference type="EMBL" id="GBHO01021506">
    <property type="protein sequence ID" value="JAG22098.1"/>
    <property type="molecule type" value="Transcribed_RNA"/>
</dbReference>
<dbReference type="Pfam" id="PF25298">
    <property type="entry name" value="Baculo_FP_2nd"/>
    <property type="match status" value="1"/>
</dbReference>
<reference evidence="3" key="2">
    <citation type="submission" date="2014-07" db="EMBL/GenBank/DDBJ databases">
        <authorList>
            <person name="Hull J."/>
        </authorList>
    </citation>
    <scope>NUCLEOTIDE SEQUENCE</scope>
</reference>
<feature type="region of interest" description="Disordered" evidence="1">
    <location>
        <begin position="102"/>
        <end position="142"/>
    </location>
</feature>
<dbReference type="AlphaFoldDB" id="A0A0A9XTH3"/>
<feature type="domain" description="FP protein C-terminal" evidence="2">
    <location>
        <begin position="65"/>
        <end position="110"/>
    </location>
</feature>
<gene>
    <name evidence="3" type="primary">nhaB</name>
    <name evidence="3" type="ORF">CM83_103918</name>
</gene>
<sequence>GKRPTDTTIVVSLKNSSIRQKVLDARKTASTLTLRDIGFGFGTPETPGGRKADLFFINERLSSINRRLFWLARQAKKTVAFKYCWVKHGTIYMRKDDAAPPIRIRSESDIPTSSTQTAKLTDDAPTQSSDENEFGDAPDGDN</sequence>
<evidence type="ECO:0000256" key="1">
    <source>
        <dbReference type="SAM" id="MobiDB-lite"/>
    </source>
</evidence>
<organism evidence="3">
    <name type="scientific">Lygus hesperus</name>
    <name type="common">Western plant bug</name>
    <dbReference type="NCBI Taxonomy" id="30085"/>
    <lineage>
        <taxon>Eukaryota</taxon>
        <taxon>Metazoa</taxon>
        <taxon>Ecdysozoa</taxon>
        <taxon>Arthropoda</taxon>
        <taxon>Hexapoda</taxon>
        <taxon>Insecta</taxon>
        <taxon>Pterygota</taxon>
        <taxon>Neoptera</taxon>
        <taxon>Paraneoptera</taxon>
        <taxon>Hemiptera</taxon>
        <taxon>Heteroptera</taxon>
        <taxon>Panheteroptera</taxon>
        <taxon>Cimicomorpha</taxon>
        <taxon>Miridae</taxon>
        <taxon>Mirini</taxon>
        <taxon>Lygus</taxon>
    </lineage>
</organism>
<evidence type="ECO:0000313" key="3">
    <source>
        <dbReference type="EMBL" id="JAG22098.1"/>
    </source>
</evidence>
<protein>
    <submittedName>
        <fullName evidence="3">Na(+)/H(+) antiporter nhaB</fullName>
    </submittedName>
</protein>
<reference evidence="3" key="1">
    <citation type="journal article" date="2014" name="PLoS ONE">
        <title>Transcriptome-Based Identification of ABC Transporters in the Western Tarnished Plant Bug Lygus hesperus.</title>
        <authorList>
            <person name="Hull J.J."/>
            <person name="Chaney K."/>
            <person name="Geib S.M."/>
            <person name="Fabrick J.A."/>
            <person name="Brent C.S."/>
            <person name="Walsh D."/>
            <person name="Lavine L.C."/>
        </authorList>
    </citation>
    <scope>NUCLEOTIDE SEQUENCE</scope>
</reference>
<evidence type="ECO:0000259" key="2">
    <source>
        <dbReference type="Pfam" id="PF25298"/>
    </source>
</evidence>
<feature type="compositionally biased region" description="Acidic residues" evidence="1">
    <location>
        <begin position="130"/>
        <end position="142"/>
    </location>
</feature>
<proteinExistence type="predicted"/>
<name>A0A0A9XTH3_LYGHE</name>
<accession>A0A0A9XTH3</accession>
<feature type="non-terminal residue" evidence="3">
    <location>
        <position position="1"/>
    </location>
</feature>